<evidence type="ECO:0000313" key="3">
    <source>
        <dbReference type="Proteomes" id="UP000235861"/>
    </source>
</evidence>
<name>A0A2H9U5K9_9GAMM</name>
<proteinExistence type="predicted"/>
<sequence>MVNCIICLDKNPITADNPLTDEHIVPEFIGGTLTAKNVCKICNSKFGHGFEGRLSNSFIFKISKQVYNISGKSKKTTSAFSGLYDHPSLGKIRVNDDNRVITLPSIDILEDDDGLDITLKIDKQDQHKAKSILAKKLQRVYAEKGKNYSDAQCSHAAGKILENAEKETFVTQPTLSGSFTVNRKDTLLLHLKISYELLVYHFGHNYIYDSVASNISESLFEQELKQELSFNFIENKVLEHLLDKDNVWVVISGNICNVMVFGFLSSLKFTETNSSFNTEEIILYKFDVKTGLHSMQTLA</sequence>
<dbReference type="Pfam" id="PF14279">
    <property type="entry name" value="HNH_5"/>
    <property type="match status" value="1"/>
</dbReference>
<dbReference type="AlphaFoldDB" id="A0A2H9U5K9"/>
<evidence type="ECO:0000313" key="2">
    <source>
        <dbReference type="EMBL" id="PJG59248.1"/>
    </source>
</evidence>
<gene>
    <name evidence="2" type="ORF">CUC53_08055</name>
</gene>
<organism evidence="2 3">
    <name type="scientific">Aeromonas cavernicola</name>
    <dbReference type="NCBI Taxonomy" id="1006623"/>
    <lineage>
        <taxon>Bacteria</taxon>
        <taxon>Pseudomonadati</taxon>
        <taxon>Pseudomonadota</taxon>
        <taxon>Gammaproteobacteria</taxon>
        <taxon>Aeromonadales</taxon>
        <taxon>Aeromonadaceae</taxon>
        <taxon>Aeromonas</taxon>
    </lineage>
</organism>
<keyword evidence="3" id="KW-1185">Reference proteome</keyword>
<evidence type="ECO:0000259" key="1">
    <source>
        <dbReference type="Pfam" id="PF14279"/>
    </source>
</evidence>
<protein>
    <recommendedName>
        <fullName evidence="1">HNH endonuclease 5 domain-containing protein</fullName>
    </recommendedName>
</protein>
<comment type="caution">
    <text evidence="2">The sequence shown here is derived from an EMBL/GenBank/DDBJ whole genome shotgun (WGS) entry which is preliminary data.</text>
</comment>
<feature type="domain" description="HNH endonuclease 5" evidence="1">
    <location>
        <begin position="4"/>
        <end position="58"/>
    </location>
</feature>
<dbReference type="InterPro" id="IPR029471">
    <property type="entry name" value="HNH_5"/>
</dbReference>
<dbReference type="Proteomes" id="UP000235861">
    <property type="component" value="Unassembled WGS sequence"/>
</dbReference>
<reference evidence="2 3" key="1">
    <citation type="submission" date="2017-11" db="EMBL/GenBank/DDBJ databases">
        <title>Draft genome sequence of environmental isolate Aeromonas cavernicola sp. nov. MDC 2508.</title>
        <authorList>
            <person name="Colston S.M."/>
            <person name="Navarro A."/>
            <person name="Martinez-Murcia A.J."/>
            <person name="Graf J."/>
        </authorList>
    </citation>
    <scope>NUCLEOTIDE SEQUENCE [LARGE SCALE GENOMIC DNA]</scope>
    <source>
        <strain evidence="2 3">MDC 2508</strain>
    </source>
</reference>
<dbReference type="EMBL" id="PGGC01000073">
    <property type="protein sequence ID" value="PJG59248.1"/>
    <property type="molecule type" value="Genomic_DNA"/>
</dbReference>
<accession>A0A2H9U5K9</accession>